<gene>
    <name evidence="2" type="ORF">N0B31_11510</name>
</gene>
<feature type="domain" description="CARDB" evidence="1">
    <location>
        <begin position="216"/>
        <end position="294"/>
    </location>
</feature>
<evidence type="ECO:0000259" key="1">
    <source>
        <dbReference type="Pfam" id="PF07705"/>
    </source>
</evidence>
<dbReference type="InterPro" id="IPR011635">
    <property type="entry name" value="CARDB"/>
</dbReference>
<protein>
    <recommendedName>
        <fullName evidence="1">CARDB domain-containing protein</fullName>
    </recommendedName>
</protein>
<dbReference type="InterPro" id="IPR013783">
    <property type="entry name" value="Ig-like_fold"/>
</dbReference>
<reference evidence="2" key="1">
    <citation type="submission" date="2022-09" db="EMBL/GenBank/DDBJ databases">
        <title>Diverse halophilic archaea isolated from saline environments.</title>
        <authorList>
            <person name="Cui H.-L."/>
        </authorList>
    </citation>
    <scope>NUCLEOTIDE SEQUENCE</scope>
    <source>
        <strain evidence="2">ZS-35-S2</strain>
    </source>
</reference>
<accession>A0A9E7QZZ4</accession>
<proteinExistence type="predicted"/>
<evidence type="ECO:0000313" key="3">
    <source>
        <dbReference type="Proteomes" id="UP001057580"/>
    </source>
</evidence>
<dbReference type="GeneID" id="74943058"/>
<sequence>MADDRPIEEEGEIVDLDYDGGTLYPGETETIQRVEYNLGAADRVVSLANAFFQGGESIESVTYSFDDDSIPDKTVSPDRFNAERRETREGLVVVEYPVAELGEPVAVPDGTILTIDVTITDEPTAGPLETEHAVRLGSDVDRVIIGSEKEQVLTDGPTPTETVITEPSYTSDILYVKDGTAEQISESQPSSRDAEFSLVADQPSYYDSMDGYERVTVTPEQPTVGEQVTVEVVVTNIGDGAGTYHARLDNYFTIFGSQDVELEPGEKTTLEFTFSFDKAGTHQLFLTNDRIAEVVVTE</sequence>
<name>A0A9E7QZZ4_9EURY</name>
<dbReference type="Pfam" id="PF07705">
    <property type="entry name" value="CARDB"/>
    <property type="match status" value="1"/>
</dbReference>
<keyword evidence="3" id="KW-1185">Reference proteome</keyword>
<dbReference type="AlphaFoldDB" id="A0A9E7QZZ4"/>
<dbReference type="Proteomes" id="UP001057580">
    <property type="component" value="Chromosome"/>
</dbReference>
<evidence type="ECO:0000313" key="2">
    <source>
        <dbReference type="EMBL" id="UWM52779.1"/>
    </source>
</evidence>
<dbReference type="RefSeq" id="WP_260591774.1">
    <property type="nucleotide sequence ID" value="NZ_CP104003.1"/>
</dbReference>
<dbReference type="EMBL" id="CP104003">
    <property type="protein sequence ID" value="UWM52779.1"/>
    <property type="molecule type" value="Genomic_DNA"/>
</dbReference>
<dbReference type="Gene3D" id="2.60.40.10">
    <property type="entry name" value="Immunoglobulins"/>
    <property type="match status" value="1"/>
</dbReference>
<dbReference type="KEGG" id="ssai:N0B31_11510"/>
<organism evidence="2 3">
    <name type="scientific">Salinirubellus salinus</name>
    <dbReference type="NCBI Taxonomy" id="1364945"/>
    <lineage>
        <taxon>Archaea</taxon>
        <taxon>Methanobacteriati</taxon>
        <taxon>Methanobacteriota</taxon>
        <taxon>Stenosarchaea group</taxon>
        <taxon>Halobacteria</taxon>
        <taxon>Halobacteriales</taxon>
        <taxon>Natronomonadaceae</taxon>
        <taxon>Salinirubellus</taxon>
    </lineage>
</organism>